<proteinExistence type="predicted"/>
<dbReference type="AlphaFoldDB" id="A0A5B8LXZ7"/>
<dbReference type="KEGG" id="dea:FPZ08_18530"/>
<dbReference type="Proteomes" id="UP000315364">
    <property type="component" value="Chromosome"/>
</dbReference>
<dbReference type="EMBL" id="CP042304">
    <property type="protein sequence ID" value="QDZ12564.1"/>
    <property type="molecule type" value="Genomic_DNA"/>
</dbReference>
<name>A0A5B8LXZ7_9HYPH</name>
<feature type="transmembrane region" description="Helical" evidence="1">
    <location>
        <begin position="36"/>
        <end position="57"/>
    </location>
</feature>
<organism evidence="3 4">
    <name type="scientific">Devosia ginsengisoli</name>
    <dbReference type="NCBI Taxonomy" id="400770"/>
    <lineage>
        <taxon>Bacteria</taxon>
        <taxon>Pseudomonadati</taxon>
        <taxon>Pseudomonadota</taxon>
        <taxon>Alphaproteobacteria</taxon>
        <taxon>Hyphomicrobiales</taxon>
        <taxon>Devosiaceae</taxon>
        <taxon>Devosia</taxon>
    </lineage>
</organism>
<protein>
    <submittedName>
        <fullName evidence="3">DUF2892 domain-containing protein</fullName>
    </submittedName>
</protein>
<keyword evidence="4" id="KW-1185">Reference proteome</keyword>
<accession>A0A5B8LXZ7</accession>
<keyword evidence="1" id="KW-0472">Membrane</keyword>
<reference evidence="3 4" key="1">
    <citation type="submission" date="2019-07" db="EMBL/GenBank/DDBJ databases">
        <title>Full genome sequence of Devosia sp. Gsoil 520.</title>
        <authorList>
            <person name="Im W.-T."/>
        </authorList>
    </citation>
    <scope>NUCLEOTIDE SEQUENCE [LARGE SCALE GENOMIC DNA]</scope>
    <source>
        <strain evidence="3 4">Gsoil 520</strain>
    </source>
</reference>
<dbReference type="InterPro" id="IPR021309">
    <property type="entry name" value="YgaP-like_TM"/>
</dbReference>
<dbReference type="RefSeq" id="WP_146291701.1">
    <property type="nucleotide sequence ID" value="NZ_CP042304.1"/>
</dbReference>
<dbReference type="OrthoDB" id="9804804at2"/>
<evidence type="ECO:0000313" key="4">
    <source>
        <dbReference type="Proteomes" id="UP000315364"/>
    </source>
</evidence>
<evidence type="ECO:0000256" key="1">
    <source>
        <dbReference type="SAM" id="Phobius"/>
    </source>
</evidence>
<keyword evidence="1" id="KW-1133">Transmembrane helix</keyword>
<evidence type="ECO:0000313" key="3">
    <source>
        <dbReference type="EMBL" id="QDZ12564.1"/>
    </source>
</evidence>
<evidence type="ECO:0000259" key="2">
    <source>
        <dbReference type="Pfam" id="PF11127"/>
    </source>
</evidence>
<keyword evidence="1" id="KW-0812">Transmembrane</keyword>
<gene>
    <name evidence="3" type="ORF">FPZ08_18530</name>
</gene>
<feature type="transmembrane region" description="Helical" evidence="1">
    <location>
        <begin position="12"/>
        <end position="30"/>
    </location>
</feature>
<sequence>MNTNVGSADRVIRIVLGLALAIAAFVPGLGLAGTPLLQWGAALIGLVLIATAVVRFCPLYRILGFSTCKVRIND</sequence>
<feature type="domain" description="Inner membrane protein YgaP-like transmembrane" evidence="2">
    <location>
        <begin position="1"/>
        <end position="70"/>
    </location>
</feature>
<dbReference type="Pfam" id="PF11127">
    <property type="entry name" value="YgaP-like_TM"/>
    <property type="match status" value="1"/>
</dbReference>